<organism evidence="1 2">
    <name type="scientific">Rangifer tarandus platyrhynchus</name>
    <name type="common">Svalbard reindeer</name>
    <dbReference type="NCBI Taxonomy" id="3082113"/>
    <lineage>
        <taxon>Eukaryota</taxon>
        <taxon>Metazoa</taxon>
        <taxon>Chordata</taxon>
        <taxon>Craniata</taxon>
        <taxon>Vertebrata</taxon>
        <taxon>Euteleostomi</taxon>
        <taxon>Mammalia</taxon>
        <taxon>Eutheria</taxon>
        <taxon>Laurasiatheria</taxon>
        <taxon>Artiodactyla</taxon>
        <taxon>Ruminantia</taxon>
        <taxon>Pecora</taxon>
        <taxon>Cervidae</taxon>
        <taxon>Odocoileinae</taxon>
        <taxon>Rangifer</taxon>
    </lineage>
</organism>
<name>A0AC59YH18_RANTA</name>
<gene>
    <name evidence="1" type="ORF">MRATA1EN22A_LOCUS5854</name>
</gene>
<evidence type="ECO:0000313" key="1">
    <source>
        <dbReference type="EMBL" id="CAM9675225.1"/>
    </source>
</evidence>
<reference evidence="1" key="2">
    <citation type="submission" date="2025-03" db="EMBL/GenBank/DDBJ databases">
        <authorList>
            <consortium name="ELIXIR-Norway"/>
            <consortium name="Elixir Norway"/>
        </authorList>
    </citation>
    <scope>NUCLEOTIDE SEQUENCE</scope>
</reference>
<reference evidence="1" key="1">
    <citation type="submission" date="2023-05" db="EMBL/GenBank/DDBJ databases">
        <authorList>
            <consortium name="ELIXIR-Norway"/>
        </authorList>
    </citation>
    <scope>NUCLEOTIDE SEQUENCE</scope>
</reference>
<proteinExistence type="predicted"/>
<dbReference type="Proteomes" id="UP001162501">
    <property type="component" value="Chromosome 15"/>
</dbReference>
<sequence>MLCVNCGGDRLVGSLELSHHQQAAELILTRLAVNLGAERAGGTLNDWISVARRAHPGVAHRVVVIITTTVVTGKYCVSTYRFCTFKKKFLHNFQQRHHERFLGLSFMHTFHSLL</sequence>
<accession>A0AC59YH18</accession>
<evidence type="ECO:0000313" key="2">
    <source>
        <dbReference type="Proteomes" id="UP001162501"/>
    </source>
</evidence>
<dbReference type="EMBL" id="OX596099">
    <property type="protein sequence ID" value="CAM9675225.1"/>
    <property type="molecule type" value="Genomic_DNA"/>
</dbReference>
<protein>
    <submittedName>
        <fullName evidence="1">Uncharacterized protein</fullName>
    </submittedName>
</protein>